<sequence>MGFRFPQNSLISKRCSQNVTIVLKFKFCRKCSSSWCASQFIGSKCFYEWMMAANISFTKTAFAWEAHISSFVLDVYNQVTDTPLPSLPEHTSNTPSYAGAFFHKVFWTKAWFNSLILEGMDVDYVEAKWLVLDNATFATTPDRKSLQPSRNRRTFARYGRRTATVYQSVLALAVEMEELKQEPARHRSINSSGSALYSRHSSSRVRYYGLVRSCHAKQKFSQRLEHLQLWRLADHPPTSLIPSKRHLDAVRDVKHKFRDGERVGHIPIRIFTELDDGDTSDFLGNDGLSSNQNGEPPLDSGQDANTCAVSSKHLKIHDAVEKTFDRAEWMSKTLVQETEEDAA</sequence>
<dbReference type="EMBL" id="MU250527">
    <property type="protein sequence ID" value="KAG7449899.1"/>
    <property type="molecule type" value="Genomic_DNA"/>
</dbReference>
<proteinExistence type="predicted"/>
<feature type="region of interest" description="Disordered" evidence="1">
    <location>
        <begin position="281"/>
        <end position="304"/>
    </location>
</feature>
<dbReference type="RefSeq" id="XP_043043399.1">
    <property type="nucleotide sequence ID" value="XM_043178928.1"/>
</dbReference>
<gene>
    <name evidence="2" type="ORF">BT62DRAFT_1073306</name>
</gene>
<dbReference type="GeneID" id="66101222"/>
<comment type="caution">
    <text evidence="2">The sequence shown here is derived from an EMBL/GenBank/DDBJ whole genome shotgun (WGS) entry which is preliminary data.</text>
</comment>
<accession>A0A9P8AVT1</accession>
<organism evidence="2 3">
    <name type="scientific">Guyanagaster necrorhizus</name>
    <dbReference type="NCBI Taxonomy" id="856835"/>
    <lineage>
        <taxon>Eukaryota</taxon>
        <taxon>Fungi</taxon>
        <taxon>Dikarya</taxon>
        <taxon>Basidiomycota</taxon>
        <taxon>Agaricomycotina</taxon>
        <taxon>Agaricomycetes</taxon>
        <taxon>Agaricomycetidae</taxon>
        <taxon>Agaricales</taxon>
        <taxon>Marasmiineae</taxon>
        <taxon>Physalacriaceae</taxon>
        <taxon>Guyanagaster</taxon>
    </lineage>
</organism>
<dbReference type="Proteomes" id="UP000812287">
    <property type="component" value="Unassembled WGS sequence"/>
</dbReference>
<dbReference type="AlphaFoldDB" id="A0A9P8AVT1"/>
<keyword evidence="3" id="KW-1185">Reference proteome</keyword>
<evidence type="ECO:0000313" key="3">
    <source>
        <dbReference type="Proteomes" id="UP000812287"/>
    </source>
</evidence>
<reference evidence="2" key="1">
    <citation type="submission" date="2020-11" db="EMBL/GenBank/DDBJ databases">
        <title>Adaptations for nitrogen fixation in a non-lichenized fungal sporocarp promotes dispersal by wood-feeding termites.</title>
        <authorList>
            <consortium name="DOE Joint Genome Institute"/>
            <person name="Koch R.A."/>
            <person name="Yoon G."/>
            <person name="Arayal U."/>
            <person name="Lail K."/>
            <person name="Amirebrahimi M."/>
            <person name="Labutti K."/>
            <person name="Lipzen A."/>
            <person name="Riley R."/>
            <person name="Barry K."/>
            <person name="Henrissat B."/>
            <person name="Grigoriev I.V."/>
            <person name="Herr J.R."/>
            <person name="Aime M.C."/>
        </authorList>
    </citation>
    <scope>NUCLEOTIDE SEQUENCE</scope>
    <source>
        <strain evidence="2">MCA 3950</strain>
    </source>
</reference>
<name>A0A9P8AVT1_9AGAR</name>
<evidence type="ECO:0000256" key="1">
    <source>
        <dbReference type="SAM" id="MobiDB-lite"/>
    </source>
</evidence>
<protein>
    <submittedName>
        <fullName evidence="2">Uncharacterized protein</fullName>
    </submittedName>
</protein>
<evidence type="ECO:0000313" key="2">
    <source>
        <dbReference type="EMBL" id="KAG7449899.1"/>
    </source>
</evidence>